<keyword evidence="3" id="KW-1185">Reference proteome</keyword>
<dbReference type="PaxDb" id="39947-A0A0P0WVB1"/>
<evidence type="ECO:0000313" key="3">
    <source>
        <dbReference type="Proteomes" id="UP000059680"/>
    </source>
</evidence>
<dbReference type="Proteomes" id="UP000059680">
    <property type="component" value="Chromosome 6"/>
</dbReference>
<sequence length="161" mass="18198">HGEGRGSSASASTCFVCCSDELHFDASARAMAAHDALRPGQLYFVLPVSALHRPLSGQEPRTRPRPPSRPSRHSGPPPPPPAAVAAAACRRGARTRVPPASSGSRRLLEWRRYDEDQRRYEQFHLKKKTIWHAAKNQYKNCLNILYKYGLLYLQMWEHLIN</sequence>
<dbReference type="AlphaFoldDB" id="A0A0P0WVB1"/>
<reference evidence="3" key="1">
    <citation type="journal article" date="2005" name="Nature">
        <title>The map-based sequence of the rice genome.</title>
        <authorList>
            <consortium name="International rice genome sequencing project (IRGSP)"/>
            <person name="Matsumoto T."/>
            <person name="Wu J."/>
            <person name="Kanamori H."/>
            <person name="Katayose Y."/>
            <person name="Fujisawa M."/>
            <person name="Namiki N."/>
            <person name="Mizuno H."/>
            <person name="Yamamoto K."/>
            <person name="Antonio B.A."/>
            <person name="Baba T."/>
            <person name="Sakata K."/>
            <person name="Nagamura Y."/>
            <person name="Aoki H."/>
            <person name="Arikawa K."/>
            <person name="Arita K."/>
            <person name="Bito T."/>
            <person name="Chiden Y."/>
            <person name="Fujitsuka N."/>
            <person name="Fukunaka R."/>
            <person name="Hamada M."/>
            <person name="Harada C."/>
            <person name="Hayashi A."/>
            <person name="Hijishita S."/>
            <person name="Honda M."/>
            <person name="Hosokawa S."/>
            <person name="Ichikawa Y."/>
            <person name="Idonuma A."/>
            <person name="Iijima M."/>
            <person name="Ikeda M."/>
            <person name="Ikeno M."/>
            <person name="Ito K."/>
            <person name="Ito S."/>
            <person name="Ito T."/>
            <person name="Ito Y."/>
            <person name="Ito Y."/>
            <person name="Iwabuchi A."/>
            <person name="Kamiya K."/>
            <person name="Karasawa W."/>
            <person name="Kurita K."/>
            <person name="Katagiri S."/>
            <person name="Kikuta A."/>
            <person name="Kobayashi H."/>
            <person name="Kobayashi N."/>
            <person name="Machita K."/>
            <person name="Maehara T."/>
            <person name="Masukawa M."/>
            <person name="Mizubayashi T."/>
            <person name="Mukai Y."/>
            <person name="Nagasaki H."/>
            <person name="Nagata Y."/>
            <person name="Naito S."/>
            <person name="Nakashima M."/>
            <person name="Nakama Y."/>
            <person name="Nakamichi Y."/>
            <person name="Nakamura M."/>
            <person name="Meguro A."/>
            <person name="Negishi M."/>
            <person name="Ohta I."/>
            <person name="Ohta T."/>
            <person name="Okamoto M."/>
            <person name="Ono N."/>
            <person name="Saji S."/>
            <person name="Sakaguchi M."/>
            <person name="Sakai K."/>
            <person name="Shibata M."/>
            <person name="Shimokawa T."/>
            <person name="Song J."/>
            <person name="Takazaki Y."/>
            <person name="Terasawa K."/>
            <person name="Tsugane M."/>
            <person name="Tsuji K."/>
            <person name="Ueda S."/>
            <person name="Waki K."/>
            <person name="Yamagata H."/>
            <person name="Yamamoto M."/>
            <person name="Yamamoto S."/>
            <person name="Yamane H."/>
            <person name="Yoshiki S."/>
            <person name="Yoshihara R."/>
            <person name="Yukawa K."/>
            <person name="Zhong H."/>
            <person name="Yano M."/>
            <person name="Yuan Q."/>
            <person name="Ouyang S."/>
            <person name="Liu J."/>
            <person name="Jones K.M."/>
            <person name="Gansberger K."/>
            <person name="Moffat K."/>
            <person name="Hill J."/>
            <person name="Bera J."/>
            <person name="Fadrosh D."/>
            <person name="Jin S."/>
            <person name="Johri S."/>
            <person name="Kim M."/>
            <person name="Overton L."/>
            <person name="Reardon M."/>
            <person name="Tsitrin T."/>
            <person name="Vuong H."/>
            <person name="Weaver B."/>
            <person name="Ciecko A."/>
            <person name="Tallon L."/>
            <person name="Jackson J."/>
            <person name="Pai G."/>
            <person name="Aken S.V."/>
            <person name="Utterback T."/>
            <person name="Reidmuller S."/>
            <person name="Feldblyum T."/>
            <person name="Hsiao J."/>
            <person name="Zismann V."/>
            <person name="Iobst S."/>
            <person name="de Vazeille A.R."/>
            <person name="Buell C.R."/>
            <person name="Ying K."/>
            <person name="Li Y."/>
            <person name="Lu T."/>
            <person name="Huang Y."/>
            <person name="Zhao Q."/>
            <person name="Feng Q."/>
            <person name="Zhang L."/>
            <person name="Zhu J."/>
            <person name="Weng Q."/>
            <person name="Mu J."/>
            <person name="Lu Y."/>
            <person name="Fan D."/>
            <person name="Liu Y."/>
            <person name="Guan J."/>
            <person name="Zhang Y."/>
            <person name="Yu S."/>
            <person name="Liu X."/>
            <person name="Zhang Y."/>
            <person name="Hong G."/>
            <person name="Han B."/>
            <person name="Choisne N."/>
            <person name="Demange N."/>
            <person name="Orjeda G."/>
            <person name="Samain S."/>
            <person name="Cattolico L."/>
            <person name="Pelletier E."/>
            <person name="Couloux A."/>
            <person name="Segurens B."/>
            <person name="Wincker P."/>
            <person name="D'Hont A."/>
            <person name="Scarpelli C."/>
            <person name="Weissenbach J."/>
            <person name="Salanoubat M."/>
            <person name="Quetier F."/>
            <person name="Yu Y."/>
            <person name="Kim H.R."/>
            <person name="Rambo T."/>
            <person name="Currie J."/>
            <person name="Collura K."/>
            <person name="Luo M."/>
            <person name="Yang T."/>
            <person name="Ammiraju J.S.S."/>
            <person name="Engler F."/>
            <person name="Soderlund C."/>
            <person name="Wing R.A."/>
            <person name="Palmer L.E."/>
            <person name="de la Bastide M."/>
            <person name="Spiegel L."/>
            <person name="Nascimento L."/>
            <person name="Zutavern T."/>
            <person name="O'Shaughnessy A."/>
            <person name="Dike S."/>
            <person name="Dedhia N."/>
            <person name="Preston R."/>
            <person name="Balija V."/>
            <person name="McCombie W.R."/>
            <person name="Chow T."/>
            <person name="Chen H."/>
            <person name="Chung M."/>
            <person name="Chen C."/>
            <person name="Shaw J."/>
            <person name="Wu H."/>
            <person name="Hsiao K."/>
            <person name="Chao Y."/>
            <person name="Chu M."/>
            <person name="Cheng C."/>
            <person name="Hour A."/>
            <person name="Lee P."/>
            <person name="Lin S."/>
            <person name="Lin Y."/>
            <person name="Liou J."/>
            <person name="Liu S."/>
            <person name="Hsing Y."/>
            <person name="Raghuvanshi S."/>
            <person name="Mohanty A."/>
            <person name="Bharti A.K."/>
            <person name="Gaur A."/>
            <person name="Gupta V."/>
            <person name="Kumar D."/>
            <person name="Ravi V."/>
            <person name="Vij S."/>
            <person name="Kapur A."/>
            <person name="Khurana P."/>
            <person name="Khurana P."/>
            <person name="Khurana J.P."/>
            <person name="Tyagi A.K."/>
            <person name="Gaikwad K."/>
            <person name="Singh A."/>
            <person name="Dalal V."/>
            <person name="Srivastava S."/>
            <person name="Dixit A."/>
            <person name="Pal A.K."/>
            <person name="Ghazi I.A."/>
            <person name="Yadav M."/>
            <person name="Pandit A."/>
            <person name="Bhargava A."/>
            <person name="Sureshbabu K."/>
            <person name="Batra K."/>
            <person name="Sharma T.R."/>
            <person name="Mohapatra T."/>
            <person name="Singh N.K."/>
            <person name="Messing J."/>
            <person name="Nelson A.B."/>
            <person name="Fuks G."/>
            <person name="Kavchok S."/>
            <person name="Keizer G."/>
            <person name="Linton E."/>
            <person name="Llaca V."/>
            <person name="Song R."/>
            <person name="Tanyolac B."/>
            <person name="Young S."/>
            <person name="Ho-Il K."/>
            <person name="Hahn J.H."/>
            <person name="Sangsakoo G."/>
            <person name="Vanavichit A."/>
            <person name="de Mattos Luiz.A.T."/>
            <person name="Zimmer P.D."/>
            <person name="Malone G."/>
            <person name="Dellagostin O."/>
            <person name="de Oliveira A.C."/>
            <person name="Bevan M."/>
            <person name="Bancroft I."/>
            <person name="Minx P."/>
            <person name="Cordum H."/>
            <person name="Wilson R."/>
            <person name="Cheng Z."/>
            <person name="Jin W."/>
            <person name="Jiang J."/>
            <person name="Leong S.A."/>
            <person name="Iwama H."/>
            <person name="Gojobori T."/>
            <person name="Itoh T."/>
            <person name="Niimura Y."/>
            <person name="Fujii Y."/>
            <person name="Habara T."/>
            <person name="Sakai H."/>
            <person name="Sato Y."/>
            <person name="Wilson G."/>
            <person name="Kumar K."/>
            <person name="McCouch S."/>
            <person name="Juretic N."/>
            <person name="Hoen D."/>
            <person name="Wright S."/>
            <person name="Bruskiewich R."/>
            <person name="Bureau T."/>
            <person name="Miyao A."/>
            <person name="Hirochika H."/>
            <person name="Nishikawa T."/>
            <person name="Kadowaki K."/>
            <person name="Sugiura M."/>
            <person name="Burr B."/>
            <person name="Sasaki T."/>
        </authorList>
    </citation>
    <scope>NUCLEOTIDE SEQUENCE [LARGE SCALE GENOMIC DNA]</scope>
    <source>
        <strain evidence="3">cv. Nipponbare</strain>
    </source>
</reference>
<evidence type="ECO:0000256" key="1">
    <source>
        <dbReference type="SAM" id="MobiDB-lite"/>
    </source>
</evidence>
<feature type="non-terminal residue" evidence="2">
    <location>
        <position position="1"/>
    </location>
</feature>
<reference evidence="2 3" key="2">
    <citation type="journal article" date="2013" name="Plant Cell Physiol.">
        <title>Rice Annotation Project Database (RAP-DB): an integrative and interactive database for rice genomics.</title>
        <authorList>
            <person name="Sakai H."/>
            <person name="Lee S.S."/>
            <person name="Tanaka T."/>
            <person name="Numa H."/>
            <person name="Kim J."/>
            <person name="Kawahara Y."/>
            <person name="Wakimoto H."/>
            <person name="Yang C.C."/>
            <person name="Iwamoto M."/>
            <person name="Abe T."/>
            <person name="Yamada Y."/>
            <person name="Muto A."/>
            <person name="Inokuchi H."/>
            <person name="Ikemura T."/>
            <person name="Matsumoto T."/>
            <person name="Sasaki T."/>
            <person name="Itoh T."/>
        </authorList>
    </citation>
    <scope>NUCLEOTIDE SEQUENCE [LARGE SCALE GENOMIC DNA]</scope>
    <source>
        <strain evidence="3">cv. Nipponbare</strain>
    </source>
</reference>
<organism evidence="2 3">
    <name type="scientific">Oryza sativa subsp. japonica</name>
    <name type="common">Rice</name>
    <dbReference type="NCBI Taxonomy" id="39947"/>
    <lineage>
        <taxon>Eukaryota</taxon>
        <taxon>Viridiplantae</taxon>
        <taxon>Streptophyta</taxon>
        <taxon>Embryophyta</taxon>
        <taxon>Tracheophyta</taxon>
        <taxon>Spermatophyta</taxon>
        <taxon>Magnoliopsida</taxon>
        <taxon>Liliopsida</taxon>
        <taxon>Poales</taxon>
        <taxon>Poaceae</taxon>
        <taxon>BOP clade</taxon>
        <taxon>Oryzoideae</taxon>
        <taxon>Oryzeae</taxon>
        <taxon>Oryzinae</taxon>
        <taxon>Oryza</taxon>
        <taxon>Oryza sativa</taxon>
    </lineage>
</organism>
<dbReference type="InParanoid" id="A0A0P0WVB1"/>
<dbReference type="Gramene" id="Os06t0259850-00">
    <property type="protein sequence ID" value="Os06t0259850-00"/>
    <property type="gene ID" value="Os06g0259850"/>
</dbReference>
<dbReference type="PANTHER" id="PTHR33052">
    <property type="entry name" value="DUF4228 DOMAIN PROTEIN-RELATED"/>
    <property type="match status" value="1"/>
</dbReference>
<dbReference type="InterPro" id="IPR025322">
    <property type="entry name" value="PADRE_dom"/>
</dbReference>
<accession>A0A0P0WVB1</accession>
<feature type="compositionally biased region" description="Pro residues" evidence="1">
    <location>
        <begin position="73"/>
        <end position="82"/>
    </location>
</feature>
<reference evidence="2 3" key="3">
    <citation type="journal article" date="2013" name="Rice">
        <title>Improvement of the Oryza sativa Nipponbare reference genome using next generation sequence and optical map data.</title>
        <authorList>
            <person name="Kawahara Y."/>
            <person name="de la Bastide M."/>
            <person name="Hamilton J.P."/>
            <person name="Kanamori H."/>
            <person name="McCombie W.R."/>
            <person name="Ouyang S."/>
            <person name="Schwartz D.C."/>
            <person name="Tanaka T."/>
            <person name="Wu J."/>
            <person name="Zhou S."/>
            <person name="Childs K.L."/>
            <person name="Davidson R.M."/>
            <person name="Lin H."/>
            <person name="Quesada-Ocampo L."/>
            <person name="Vaillancourt B."/>
            <person name="Sakai H."/>
            <person name="Lee S.S."/>
            <person name="Kim J."/>
            <person name="Numa H."/>
            <person name="Itoh T."/>
            <person name="Buell C.R."/>
            <person name="Matsumoto T."/>
        </authorList>
    </citation>
    <scope>NUCLEOTIDE SEQUENCE [LARGE SCALE GENOMIC DNA]</scope>
    <source>
        <strain evidence="3">cv. Nipponbare</strain>
    </source>
</reference>
<feature type="compositionally biased region" description="Basic residues" evidence="1">
    <location>
        <begin position="63"/>
        <end position="72"/>
    </location>
</feature>
<feature type="region of interest" description="Disordered" evidence="1">
    <location>
        <begin position="54"/>
        <end position="101"/>
    </location>
</feature>
<protein>
    <submittedName>
        <fullName evidence="2">Os06g0259850 protein</fullName>
    </submittedName>
</protein>
<gene>
    <name evidence="2" type="ordered locus">Os06g0259850</name>
    <name evidence="2" type="ORF">OSNPB_060259850</name>
</gene>
<dbReference type="EMBL" id="AP014962">
    <property type="protein sequence ID" value="BAS97119.1"/>
    <property type="molecule type" value="Genomic_DNA"/>
</dbReference>
<proteinExistence type="predicted"/>
<dbReference type="Pfam" id="PF14009">
    <property type="entry name" value="PADRE"/>
    <property type="match status" value="1"/>
</dbReference>
<name>A0A0P0WVB1_ORYSJ</name>
<evidence type="ECO:0000313" key="2">
    <source>
        <dbReference type="EMBL" id="BAS97119.1"/>
    </source>
</evidence>